<dbReference type="HOGENOM" id="CLU_565979_0_0_6"/>
<protein>
    <recommendedName>
        <fullName evidence="3">Sulfotransferase family protein</fullName>
    </recommendedName>
</protein>
<dbReference type="AlphaFoldDB" id="A0A0U1PBJ5"/>
<organism evidence="2">
    <name type="scientific">Mizugakiibacter sediminis</name>
    <dbReference type="NCBI Taxonomy" id="1475481"/>
    <lineage>
        <taxon>Bacteria</taxon>
        <taxon>Pseudomonadati</taxon>
        <taxon>Pseudomonadota</taxon>
        <taxon>Gammaproteobacteria</taxon>
        <taxon>Lysobacterales</taxon>
        <taxon>Rhodanobacteraceae</taxon>
        <taxon>Mizugakiibacter</taxon>
    </lineage>
</organism>
<dbReference type="Gene3D" id="3.40.50.300">
    <property type="entry name" value="P-loop containing nucleotide triphosphate hydrolases"/>
    <property type="match status" value="1"/>
</dbReference>
<feature type="coiled-coil region" evidence="1">
    <location>
        <begin position="326"/>
        <end position="444"/>
    </location>
</feature>
<dbReference type="Pfam" id="PF13469">
    <property type="entry name" value="Sulfotransfer_3"/>
    <property type="match status" value="1"/>
</dbReference>
<gene>
    <name evidence="2" type="ORF">MBSD_2216</name>
</gene>
<evidence type="ECO:0000256" key="1">
    <source>
        <dbReference type="SAM" id="Coils"/>
    </source>
</evidence>
<reference evidence="2" key="1">
    <citation type="submission" date="2015-03" db="EMBL/GenBank/DDBJ databases">
        <title>Draft genome sequence of Mizugakiibacter sediminis skMP5.</title>
        <authorList>
            <person name="Watanabe T."/>
            <person name="Kojima H."/>
            <person name="Fukui M."/>
        </authorList>
    </citation>
    <scope>NUCLEOTIDE SEQUENCE</scope>
    <source>
        <strain evidence="2">SkMP5</strain>
    </source>
</reference>
<sequence>MMAVKALLVLGMHRSGTSALTRVLNLCGLPLGSDFVPASADNPRGFWEHREVVAIHEQLLSALDHRWASVAPMPAGWRHHPAAAKARERLHALIDKEFSGLPVWGVKDPRLCRLVPMWIDLLAERDVEPRFLFVVRDPREVVESMWVRDRRMPPIGELLWAQHVLEPERATREHKRAMVAYGELFDDWRSVVARVEAQLDIGLSTSPGIEEEVRGFLDSGLRHHRFNALEAPSENVSSTIYAACLDARDDSRAWARIAHIGAVYEQGLSMFGRCLDDLSRVFEFSEDAAKAAGVTARGADAAAFIRDLQAAMVSRQGEAEGLWREKEWFREQTDALRQKVDALEKQLVAKQAEAEFVWREKEWFREQTDALRQKVDALERHLAAKQAEAEFVWHEKERFREQAEATAQRASDLEKSLAIEQAGRATLRDEHQHLKRELNDLRERFGALRQCHEAAQHRRLSLRERLTGRPARVQDIWKTEGD</sequence>
<evidence type="ECO:0000313" key="2">
    <source>
        <dbReference type="EMBL" id="GAN45665.1"/>
    </source>
</evidence>
<keyword evidence="1" id="KW-0175">Coiled coil</keyword>
<dbReference type="InterPro" id="IPR027417">
    <property type="entry name" value="P-loop_NTPase"/>
</dbReference>
<accession>A0A0U1PBJ5</accession>
<name>A0A0U1PBJ5_9GAMM</name>
<dbReference type="EMBL" id="DF952382">
    <property type="protein sequence ID" value="GAN45665.1"/>
    <property type="molecule type" value="Genomic_DNA"/>
</dbReference>
<evidence type="ECO:0008006" key="3">
    <source>
        <dbReference type="Google" id="ProtNLM"/>
    </source>
</evidence>
<dbReference type="SUPFAM" id="SSF52540">
    <property type="entry name" value="P-loop containing nucleoside triphosphate hydrolases"/>
    <property type="match status" value="1"/>
</dbReference>
<proteinExistence type="predicted"/>